<evidence type="ECO:0000313" key="8">
    <source>
        <dbReference type="EMBL" id="AKA61326.1"/>
    </source>
</evidence>
<evidence type="ECO:0000256" key="5">
    <source>
        <dbReference type="RuleBase" id="RU003410"/>
    </source>
</evidence>
<keyword evidence="9" id="KW-1185">Reference proteome</keyword>
<evidence type="ECO:0000259" key="6">
    <source>
        <dbReference type="Pfam" id="PF00317"/>
    </source>
</evidence>
<feature type="domain" description="Ribonucleotide reductase large subunit N-terminal" evidence="6">
    <location>
        <begin position="12"/>
        <end position="74"/>
    </location>
</feature>
<comment type="function">
    <text evidence="5">Provides the precursors necessary for DNA synthesis. Catalyzes the biosynthesis of deoxyribonucleotides from the corresponding ribonucleotides.</text>
</comment>
<dbReference type="Pfam" id="PF02867">
    <property type="entry name" value="Ribonuc_red_lgC"/>
    <property type="match status" value="2"/>
</dbReference>
<feature type="domain" description="Ribonucleotide reductase large subunit C-terminal" evidence="7">
    <location>
        <begin position="78"/>
        <end position="149"/>
    </location>
</feature>
<keyword evidence="2" id="KW-0846">Cobalamin</keyword>
<keyword evidence="4" id="KW-0170">Cobalt</keyword>
<dbReference type="GO" id="GO:0004748">
    <property type="term" value="F:ribonucleoside-diphosphate reductase activity, thioredoxin disulfide as acceptor"/>
    <property type="evidence" value="ECO:0007669"/>
    <property type="project" value="UniProtKB-EC"/>
</dbReference>
<proteinExistence type="inferred from homology"/>
<dbReference type="Pfam" id="PF00317">
    <property type="entry name" value="Ribonuc_red_lgN"/>
    <property type="match status" value="1"/>
</dbReference>
<dbReference type="InterPro" id="IPR036844">
    <property type="entry name" value="Hint_dom_sf"/>
</dbReference>
<dbReference type="InterPro" id="IPR000788">
    <property type="entry name" value="RNR_lg_C"/>
</dbReference>
<keyword evidence="5" id="KW-0215">Deoxyribonucleotide synthesis</keyword>
<dbReference type="PANTHER" id="PTHR43371:SF1">
    <property type="entry name" value="RIBONUCLEOSIDE-DIPHOSPHATE REDUCTASE"/>
    <property type="match status" value="1"/>
</dbReference>
<protein>
    <recommendedName>
        <fullName evidence="5">Ribonucleoside-diphosphate reductase</fullName>
        <ecNumber evidence="5">1.17.4.1</ecNumber>
    </recommendedName>
</protein>
<dbReference type="GO" id="GO:0009263">
    <property type="term" value="P:deoxyribonucleotide biosynthetic process"/>
    <property type="evidence" value="ECO:0007669"/>
    <property type="project" value="UniProtKB-KW"/>
</dbReference>
<evidence type="ECO:0000256" key="1">
    <source>
        <dbReference type="ARBA" id="ARBA00001922"/>
    </source>
</evidence>
<dbReference type="GO" id="GO:0005524">
    <property type="term" value="F:ATP binding"/>
    <property type="evidence" value="ECO:0007669"/>
    <property type="project" value="InterPro"/>
</dbReference>
<feature type="domain" description="Ribonucleotide reductase large subunit C-terminal" evidence="7">
    <location>
        <begin position="526"/>
        <end position="573"/>
    </location>
</feature>
<dbReference type="GO" id="GO:0031419">
    <property type="term" value="F:cobalamin binding"/>
    <property type="evidence" value="ECO:0007669"/>
    <property type="project" value="UniProtKB-KW"/>
</dbReference>
<dbReference type="SUPFAM" id="SSF51294">
    <property type="entry name" value="Hedgehog/intein (Hint) domain"/>
    <property type="match status" value="1"/>
</dbReference>
<reference evidence="8 9" key="1">
    <citation type="journal article" date="2016" name="Virus Genes">
        <title>Genomic analysis of Staphylococcus phage Stau2 isolated from medical specimen.</title>
        <authorList>
            <person name="Hsieh S.E."/>
            <person name="Tseng Y.H."/>
            <person name="Lo H.H."/>
            <person name="Chen S.T."/>
            <person name="Wu C.N."/>
        </authorList>
    </citation>
    <scope>NUCLEOTIDE SEQUENCE [LARGE SCALE GENOMIC DNA]</scope>
</reference>
<sequence>MSNFEWLNNDSRVFLERGYLSDGETPEQRIKDIADYAEDILGIDGFSDKFYDYMSKGYYSLSSPIWSNFGKDRGFSISCFGSWVDDTIPSILNTASEVGMMSKYGGGTSGYFGNIRPRGSEITDNGVTSGSVHFMKLFEQMTDTISQGCYDDKTEILTENGYELLSNVVSRKDGTKIAQVTDNDEIEFVEPTDYMEFVPEDNELVHFKDSKNIDLLVTKNHNMVFKYRTKRTNKETGKRESVLVPEYRNRLAEDMPLHRDVYLAHSSFAKEGRGLTFKERLLVALQADGSIIKKYPKSLKFRFSKERKKDRLLWILDGLGVEYTYNVDKDNNHNIYVNMGEELPKEFSKWVNLQNVTQQWAYDFIDELSHWDASRRTDKSFIYMSVVEHNVDIVQAIASMVGYKSRKSVDLREREPNKATMYKIYLSEGQLFGGSNITVETVQYKGKVYCVEVPTHKLVVRRKGHTLVCGNSTRRGRFSPYLPIEHKDIDEFLEIGTEGNPIQNLTHAVTVTDDWLLDMINGDKEKRKIWAKVLTRRTQIGYPYIFFHDNANSNTVDVYKDKGLTINNSNLCKNLHL</sequence>
<dbReference type="Gene3D" id="3.20.70.20">
    <property type="match status" value="2"/>
</dbReference>
<keyword evidence="3 5" id="KW-0560">Oxidoreductase</keyword>
<evidence type="ECO:0000256" key="3">
    <source>
        <dbReference type="ARBA" id="ARBA00023002"/>
    </source>
</evidence>
<dbReference type="InterPro" id="IPR013509">
    <property type="entry name" value="RNR_lsu_N"/>
</dbReference>
<dbReference type="InterPro" id="IPR050862">
    <property type="entry name" value="RdRp_reductase_class-2"/>
</dbReference>
<evidence type="ECO:0000256" key="2">
    <source>
        <dbReference type="ARBA" id="ARBA00022628"/>
    </source>
</evidence>
<dbReference type="PANTHER" id="PTHR43371">
    <property type="entry name" value="VITAMIN B12-DEPENDENT RIBONUCLEOTIDE REDUCTASE"/>
    <property type="match status" value="1"/>
</dbReference>
<dbReference type="Proteomes" id="UP000207597">
    <property type="component" value="Segment"/>
</dbReference>
<dbReference type="GeneID" id="28802288"/>
<dbReference type="SUPFAM" id="SSF51998">
    <property type="entry name" value="PFL-like glycyl radical enzymes"/>
    <property type="match status" value="1"/>
</dbReference>
<comment type="similarity">
    <text evidence="5">Belongs to the ribonucleoside diphosphate reductase large chain family.</text>
</comment>
<name>A0A0U1ZVG8_9CAUD</name>
<dbReference type="RefSeq" id="YP_009275832.1">
    <property type="nucleotide sequence ID" value="NC_030933.1"/>
</dbReference>
<comment type="catalytic activity">
    <reaction evidence="5">
        <text>a 2'-deoxyribonucleoside 5'-diphosphate + [thioredoxin]-disulfide + H2O = a ribonucleoside 5'-diphosphate + [thioredoxin]-dithiol</text>
        <dbReference type="Rhea" id="RHEA:23252"/>
        <dbReference type="Rhea" id="RHEA-COMP:10698"/>
        <dbReference type="Rhea" id="RHEA-COMP:10700"/>
        <dbReference type="ChEBI" id="CHEBI:15377"/>
        <dbReference type="ChEBI" id="CHEBI:29950"/>
        <dbReference type="ChEBI" id="CHEBI:50058"/>
        <dbReference type="ChEBI" id="CHEBI:57930"/>
        <dbReference type="ChEBI" id="CHEBI:73316"/>
        <dbReference type="EC" id="1.17.4.1"/>
    </reaction>
</comment>
<accession>A0A0U1ZVG8</accession>
<dbReference type="EMBL" id="KP881332">
    <property type="protein sequence ID" value="AKA61326.1"/>
    <property type="molecule type" value="Genomic_DNA"/>
</dbReference>
<dbReference type="EC" id="1.17.4.1" evidence="5"/>
<dbReference type="KEGG" id="vg:28802288"/>
<evidence type="ECO:0000313" key="9">
    <source>
        <dbReference type="Proteomes" id="UP000207597"/>
    </source>
</evidence>
<comment type="cofactor">
    <cofactor evidence="1">
        <name>adenosylcob(III)alamin</name>
        <dbReference type="ChEBI" id="CHEBI:18408"/>
    </cofactor>
</comment>
<gene>
    <name evidence="8" type="ORF">Stau2_75</name>
</gene>
<evidence type="ECO:0000259" key="7">
    <source>
        <dbReference type="Pfam" id="PF02867"/>
    </source>
</evidence>
<evidence type="ECO:0000256" key="4">
    <source>
        <dbReference type="ARBA" id="ARBA00023285"/>
    </source>
</evidence>
<organism evidence="8 9">
    <name type="scientific">Staphylococcus phage Stau2</name>
    <dbReference type="NCBI Taxonomy" id="1200862"/>
    <lineage>
        <taxon>Viruses</taxon>
        <taxon>Duplodnaviria</taxon>
        <taxon>Heunggongvirae</taxon>
        <taxon>Uroviricota</taxon>
        <taxon>Caudoviricetes</taxon>
        <taxon>Herelleviridae</taxon>
        <taxon>Twortvirinae</taxon>
        <taxon>Silviavirus</taxon>
        <taxon>Silviavirus stau2</taxon>
    </lineage>
</organism>